<sequence length="350" mass="38466">MQGRNDAKALPSMVSLSSGGLDVWPLLLNAEKYTLKKGRDGSPVANAGLVGVRVLGYLLIELWEKRNRLPGNPYLDVLKRIQACKSIRDLCALGVDFRGNLLQLYSEQSCPHFLSRAWQRDPPPFEQVVANAFDEEEAEDRGTMSTQILARDGFRCVLTGLADVTSILAGFVDLPPSGRVIPSTSTQCTHILSVINEIGDDCVLPDLSWLGIEKEINEITGGEAGGCCNTITMSIQLHLQFNEFELWLEEVPGQANTYQVSSCYELVLRQDVFHGRPPPAFEMTIDPRFKQECDAQGIPYSLPDPRLIALHGVIARVGRKSGAAEQQDAINRVLEGGGSISSRDYSNYTA</sequence>
<proteinExistence type="predicted"/>
<dbReference type="OrthoDB" id="2104739at2759"/>
<evidence type="ECO:0000313" key="1">
    <source>
        <dbReference type="EMBL" id="RXW20978.1"/>
    </source>
</evidence>
<protein>
    <recommendedName>
        <fullName evidence="3">HNH nuclease domain-containing protein</fullName>
    </recommendedName>
</protein>
<dbReference type="AlphaFoldDB" id="A0A4V1Q462"/>
<dbReference type="STRING" id="2316362.A0A4V1Q462"/>
<name>A0A4V1Q462_9AGAR</name>
<organism evidence="1 2">
    <name type="scientific">Candolleomyces aberdarensis</name>
    <dbReference type="NCBI Taxonomy" id="2316362"/>
    <lineage>
        <taxon>Eukaryota</taxon>
        <taxon>Fungi</taxon>
        <taxon>Dikarya</taxon>
        <taxon>Basidiomycota</taxon>
        <taxon>Agaricomycotina</taxon>
        <taxon>Agaricomycetes</taxon>
        <taxon>Agaricomycetidae</taxon>
        <taxon>Agaricales</taxon>
        <taxon>Agaricineae</taxon>
        <taxon>Psathyrellaceae</taxon>
        <taxon>Candolleomyces</taxon>
    </lineage>
</organism>
<dbReference type="EMBL" id="SDEE01000125">
    <property type="protein sequence ID" value="RXW20978.1"/>
    <property type="molecule type" value="Genomic_DNA"/>
</dbReference>
<reference evidence="1 2" key="1">
    <citation type="submission" date="2019-01" db="EMBL/GenBank/DDBJ databases">
        <title>Draft genome sequence of Psathyrella aberdarensis IHI B618.</title>
        <authorList>
            <person name="Buettner E."/>
            <person name="Kellner H."/>
        </authorList>
    </citation>
    <scope>NUCLEOTIDE SEQUENCE [LARGE SCALE GENOMIC DNA]</scope>
    <source>
        <strain evidence="1 2">IHI B618</strain>
    </source>
</reference>
<accession>A0A4V1Q462</accession>
<keyword evidence="2" id="KW-1185">Reference proteome</keyword>
<gene>
    <name evidence="1" type="ORF">EST38_g4876</name>
</gene>
<comment type="caution">
    <text evidence="1">The sequence shown here is derived from an EMBL/GenBank/DDBJ whole genome shotgun (WGS) entry which is preliminary data.</text>
</comment>
<evidence type="ECO:0008006" key="3">
    <source>
        <dbReference type="Google" id="ProtNLM"/>
    </source>
</evidence>
<evidence type="ECO:0000313" key="2">
    <source>
        <dbReference type="Proteomes" id="UP000290288"/>
    </source>
</evidence>
<dbReference type="Proteomes" id="UP000290288">
    <property type="component" value="Unassembled WGS sequence"/>
</dbReference>